<dbReference type="AlphaFoldDB" id="A0A561QSB3"/>
<dbReference type="RefSeq" id="WP_145638825.1">
    <property type="nucleotide sequence ID" value="NZ_VIWP01000004.1"/>
</dbReference>
<organism evidence="1 2">
    <name type="scientific">Neorhizobium alkalisoli</name>
    <dbReference type="NCBI Taxonomy" id="528178"/>
    <lineage>
        <taxon>Bacteria</taxon>
        <taxon>Pseudomonadati</taxon>
        <taxon>Pseudomonadota</taxon>
        <taxon>Alphaproteobacteria</taxon>
        <taxon>Hyphomicrobiales</taxon>
        <taxon>Rhizobiaceae</taxon>
        <taxon>Rhizobium/Agrobacterium group</taxon>
        <taxon>Neorhizobium</taxon>
    </lineage>
</organism>
<dbReference type="OrthoDB" id="8279745at2"/>
<evidence type="ECO:0000313" key="2">
    <source>
        <dbReference type="Proteomes" id="UP000320653"/>
    </source>
</evidence>
<protein>
    <submittedName>
        <fullName evidence="1">Uncharacterized protein</fullName>
    </submittedName>
</protein>
<dbReference type="EMBL" id="VIWP01000004">
    <property type="protein sequence ID" value="TWF53186.1"/>
    <property type="molecule type" value="Genomic_DNA"/>
</dbReference>
<dbReference type="Proteomes" id="UP000320653">
    <property type="component" value="Unassembled WGS sequence"/>
</dbReference>
<accession>A0A561QSB3</accession>
<keyword evidence="2" id="KW-1185">Reference proteome</keyword>
<gene>
    <name evidence="1" type="ORF">FHW37_104461</name>
</gene>
<reference evidence="1 2" key="1">
    <citation type="submission" date="2019-06" db="EMBL/GenBank/DDBJ databases">
        <title>Sorghum-associated microbial communities from plants grown in Nebraska, USA.</title>
        <authorList>
            <person name="Schachtman D."/>
        </authorList>
    </citation>
    <scope>NUCLEOTIDE SEQUENCE [LARGE SCALE GENOMIC DNA]</scope>
    <source>
        <strain evidence="1 2">1225</strain>
    </source>
</reference>
<sequence length="107" mass="12024">MTIIASTPANLTVELTPTQVRCLKLAKDGDLHPQEDGKKWTHLNATVTYSKSDRFKERPQKIKFATTVTVEQLREHGHLRVLDAEGNAAETPHAITMAGKIWLLKHK</sequence>
<evidence type="ECO:0000313" key="1">
    <source>
        <dbReference type="EMBL" id="TWF53186.1"/>
    </source>
</evidence>
<comment type="caution">
    <text evidence="1">The sequence shown here is derived from an EMBL/GenBank/DDBJ whole genome shotgun (WGS) entry which is preliminary data.</text>
</comment>
<proteinExistence type="predicted"/>
<name>A0A561QSB3_9HYPH</name>